<dbReference type="KEGG" id="sphu:SPPYR_0475"/>
<gene>
    <name evidence="2" type="ORF">SPPYR_0475</name>
</gene>
<feature type="compositionally biased region" description="Basic and acidic residues" evidence="1">
    <location>
        <begin position="297"/>
        <end position="313"/>
    </location>
</feature>
<name>A0A1Y5PSJ4_9SPHN</name>
<reference evidence="2" key="1">
    <citation type="submission" date="2016-03" db="EMBL/GenBank/DDBJ databases">
        <authorList>
            <person name="Ploux O."/>
        </authorList>
    </citation>
    <scope>NUCLEOTIDE SEQUENCE</scope>
    <source>
        <strain evidence="2">UC10</strain>
    </source>
</reference>
<feature type="region of interest" description="Disordered" evidence="1">
    <location>
        <begin position="297"/>
        <end position="325"/>
    </location>
</feature>
<protein>
    <submittedName>
        <fullName evidence="2">Uncharacterized protein</fullName>
    </submittedName>
</protein>
<sequence>MVACAALALPIAGCAAKEPAAYVKREAVTLLIPGGTDYESRQQSNRYIADLLRKRATEEARDPEYKPQVGSYAIYPADSSRPWIVIGAVTPRKGVFYARPYGDYATLDDYNQGRIEQRNGKINVCRMEIQWDRLPDGPVAPGMIWVGMYMSGVDCKPPPTEQLAMLDEWKARKAKPDYVIEGKASDGRVNVLLIREIPPKAWAYRPFDAVAASTKVIEMGDNVVWAIPLIDEVQTASVVATRRGRLLLYYFDKFSARDFHDMMCVADGLSWAEVAADPYALGTQATQRMCRDLTAQHSDRRNEEMRRRFDKEPPVVQSIPMTPRN</sequence>
<evidence type="ECO:0000313" key="2">
    <source>
        <dbReference type="EMBL" id="SBV31595.1"/>
    </source>
</evidence>
<evidence type="ECO:0000256" key="1">
    <source>
        <dbReference type="SAM" id="MobiDB-lite"/>
    </source>
</evidence>
<dbReference type="EMBL" id="LT598653">
    <property type="protein sequence ID" value="SBV31595.1"/>
    <property type="molecule type" value="Genomic_DNA"/>
</dbReference>
<proteinExistence type="predicted"/>
<organism evidence="2">
    <name type="scientific">uncultured Sphingopyxis sp</name>
    <dbReference type="NCBI Taxonomy" id="310581"/>
    <lineage>
        <taxon>Bacteria</taxon>
        <taxon>Pseudomonadati</taxon>
        <taxon>Pseudomonadota</taxon>
        <taxon>Alphaproteobacteria</taxon>
        <taxon>Sphingomonadales</taxon>
        <taxon>Sphingomonadaceae</taxon>
        <taxon>Sphingopyxis</taxon>
        <taxon>environmental samples</taxon>
    </lineage>
</organism>
<dbReference type="AlphaFoldDB" id="A0A1Y5PSJ4"/>
<accession>A0A1Y5PSJ4</accession>